<dbReference type="PANTHER" id="PTHR33525">
    <property type="match status" value="1"/>
</dbReference>
<name>A0A2C8FAM5_9BACT</name>
<dbReference type="SUPFAM" id="SSF141868">
    <property type="entry name" value="EAL domain-like"/>
    <property type="match status" value="1"/>
</dbReference>
<reference evidence="3" key="1">
    <citation type="submission" date="2017-09" db="EMBL/GenBank/DDBJ databases">
        <authorList>
            <person name="Regsiter A."/>
            <person name="William W."/>
        </authorList>
    </citation>
    <scope>NUCLEOTIDE SEQUENCE [LARGE SCALE GENOMIC DNA]</scope>
    <source>
        <strain evidence="3">500-1</strain>
    </source>
</reference>
<organism evidence="2 3">
    <name type="scientific">Pseudodesulfovibrio profundus</name>
    <dbReference type="NCBI Taxonomy" id="57320"/>
    <lineage>
        <taxon>Bacteria</taxon>
        <taxon>Pseudomonadati</taxon>
        <taxon>Thermodesulfobacteriota</taxon>
        <taxon>Desulfovibrionia</taxon>
        <taxon>Desulfovibrionales</taxon>
        <taxon>Desulfovibrionaceae</taxon>
    </lineage>
</organism>
<dbReference type="Pfam" id="PF08668">
    <property type="entry name" value="HDOD"/>
    <property type="match status" value="1"/>
</dbReference>
<evidence type="ECO:0000313" key="2">
    <source>
        <dbReference type="EMBL" id="SOB58936.1"/>
    </source>
</evidence>
<protein>
    <submittedName>
        <fullName evidence="2">Diguanylate phosphodiesterase</fullName>
    </submittedName>
</protein>
<dbReference type="RefSeq" id="WP_097011892.1">
    <property type="nucleotide sequence ID" value="NZ_LT907975.1"/>
</dbReference>
<dbReference type="InterPro" id="IPR014408">
    <property type="entry name" value="dGMP_Pdiesterase_EAL/HD-GYP"/>
</dbReference>
<gene>
    <name evidence="2" type="ORF">DPRO_2032</name>
</gene>
<dbReference type="InterPro" id="IPR013976">
    <property type="entry name" value="HDOD"/>
</dbReference>
<dbReference type="PROSITE" id="PS51833">
    <property type="entry name" value="HDOD"/>
    <property type="match status" value="1"/>
</dbReference>
<feature type="domain" description="HDOD" evidence="1">
    <location>
        <begin position="206"/>
        <end position="404"/>
    </location>
</feature>
<dbReference type="Gene3D" id="1.10.3210.10">
    <property type="entry name" value="Hypothetical protein af1432"/>
    <property type="match status" value="1"/>
</dbReference>
<dbReference type="Proteomes" id="UP000219215">
    <property type="component" value="Chromosome DPRO"/>
</dbReference>
<dbReference type="InterPro" id="IPR035919">
    <property type="entry name" value="EAL_sf"/>
</dbReference>
<dbReference type="AlphaFoldDB" id="A0A2C8FAM5"/>
<dbReference type="PIRSF" id="PIRSF003180">
    <property type="entry name" value="DiGMPpdiest_YuxH"/>
    <property type="match status" value="1"/>
</dbReference>
<dbReference type="EMBL" id="LT907975">
    <property type="protein sequence ID" value="SOB58936.1"/>
    <property type="molecule type" value="Genomic_DNA"/>
</dbReference>
<dbReference type="SUPFAM" id="SSF109604">
    <property type="entry name" value="HD-domain/PDEase-like"/>
    <property type="match status" value="1"/>
</dbReference>
<keyword evidence="3" id="KW-1185">Reference proteome</keyword>
<dbReference type="Gene3D" id="3.20.20.450">
    <property type="entry name" value="EAL domain"/>
    <property type="match status" value="1"/>
</dbReference>
<dbReference type="InterPro" id="IPR001633">
    <property type="entry name" value="EAL_dom"/>
</dbReference>
<dbReference type="PANTHER" id="PTHR33525:SF4">
    <property type="entry name" value="CYCLIC DI-GMP PHOSPHODIESTERASE CDGJ"/>
    <property type="match status" value="1"/>
</dbReference>
<dbReference type="Pfam" id="PF00563">
    <property type="entry name" value="EAL"/>
    <property type="match status" value="1"/>
</dbReference>
<dbReference type="InterPro" id="IPR052340">
    <property type="entry name" value="RNase_Y/CdgJ"/>
</dbReference>
<proteinExistence type="predicted"/>
<evidence type="ECO:0000313" key="3">
    <source>
        <dbReference type="Proteomes" id="UP000219215"/>
    </source>
</evidence>
<dbReference type="OrthoDB" id="9804751at2"/>
<dbReference type="SMART" id="SM00052">
    <property type="entry name" value="EAL"/>
    <property type="match status" value="1"/>
</dbReference>
<evidence type="ECO:0000259" key="1">
    <source>
        <dbReference type="PROSITE" id="PS51833"/>
    </source>
</evidence>
<accession>A0A2C8FAM5</accession>
<sequence>METPSHYQTLFVARQPVLRPDEIIWGYELLFRSSDKNFADIIDDSEATSSIIADGMTLAMESMHGIKRVLINFPEKMLLDGTAYALPKNNCIIEILEDVRPSPEILEALRNLKESGYILAVDDYFGQPELQPFLDLADIVKVDILEFDGNLERIAQTIDPLRKAKKHLLAEKVENKAVFNDLKDLGFSLYQGFFFAQPEIIPGRKLSSNETSKLRLLSELSNKEFEPKRLSEILQSDPHLSYRLLRYINSVGIGLQNKITSLKRAIDLMGLLQTKQWLRTALMADLSTSGNTSELAFRAVHRAKFLESICSIKTQGECKPDILFTTGLFSMLDAMLGIEMTDVLQQLPLDKDIIEALTGEGEIRDFLMLSLCYEKGTDNEKALLAEQAGLPVMQLDELYAKAMYWTQKMFHIHTSTPRETTQENV</sequence>
<dbReference type="KEGG" id="pprf:DPRO_2032"/>